<feature type="region of interest" description="Disordered" evidence="2">
    <location>
        <begin position="125"/>
        <end position="337"/>
    </location>
</feature>
<comment type="similarity">
    <text evidence="1">Belongs to the N-acetylmuramoyl-L-alanine amidase 2 family.</text>
</comment>
<evidence type="ECO:0000256" key="1">
    <source>
        <dbReference type="ARBA" id="ARBA00007553"/>
    </source>
</evidence>
<dbReference type="RefSeq" id="WP_168103348.1">
    <property type="nucleotide sequence ID" value="NZ_JAATEN010000017.1"/>
</dbReference>
<dbReference type="Pfam" id="PF01510">
    <property type="entry name" value="Amidase_2"/>
    <property type="match status" value="1"/>
</dbReference>
<dbReference type="SMART" id="SM00701">
    <property type="entry name" value="PGRP"/>
    <property type="match status" value="1"/>
</dbReference>
<dbReference type="SMART" id="SM00644">
    <property type="entry name" value="Ami_2"/>
    <property type="match status" value="1"/>
</dbReference>
<evidence type="ECO:0000256" key="2">
    <source>
        <dbReference type="SAM" id="MobiDB-lite"/>
    </source>
</evidence>
<keyword evidence="3" id="KW-0732">Signal</keyword>
<evidence type="ECO:0000256" key="3">
    <source>
        <dbReference type="SAM" id="SignalP"/>
    </source>
</evidence>
<keyword evidence="7" id="KW-1185">Reference proteome</keyword>
<dbReference type="PANTHER" id="PTHR11022">
    <property type="entry name" value="PEPTIDOGLYCAN RECOGNITION PROTEIN"/>
    <property type="match status" value="1"/>
</dbReference>
<feature type="domain" description="N-acetylmuramoyl-L-alanine amidase" evidence="4">
    <location>
        <begin position="349"/>
        <end position="510"/>
    </location>
</feature>
<name>A0ABX1BYF9_9ACTN</name>
<feature type="compositionally biased region" description="Gly residues" evidence="2">
    <location>
        <begin position="145"/>
        <end position="162"/>
    </location>
</feature>
<evidence type="ECO:0000313" key="6">
    <source>
        <dbReference type="EMBL" id="NJQ02716.1"/>
    </source>
</evidence>
<feature type="compositionally biased region" description="Low complexity" evidence="2">
    <location>
        <begin position="264"/>
        <end position="328"/>
    </location>
</feature>
<dbReference type="InterPro" id="IPR006619">
    <property type="entry name" value="PGRP_domain_met/bac"/>
</dbReference>
<proteinExistence type="inferred from homology"/>
<feature type="compositionally biased region" description="Basic and acidic residues" evidence="2">
    <location>
        <begin position="222"/>
        <end position="243"/>
    </location>
</feature>
<dbReference type="InterPro" id="IPR006311">
    <property type="entry name" value="TAT_signal"/>
</dbReference>
<dbReference type="EMBL" id="JAATEN010000017">
    <property type="protein sequence ID" value="NJQ02716.1"/>
    <property type="molecule type" value="Genomic_DNA"/>
</dbReference>
<feature type="domain" description="Peptidoglycan recognition protein family" evidence="5">
    <location>
        <begin position="335"/>
        <end position="483"/>
    </location>
</feature>
<organism evidence="6 7">
    <name type="scientific">Streptomyces zingiberis</name>
    <dbReference type="NCBI Taxonomy" id="2053010"/>
    <lineage>
        <taxon>Bacteria</taxon>
        <taxon>Bacillati</taxon>
        <taxon>Actinomycetota</taxon>
        <taxon>Actinomycetes</taxon>
        <taxon>Kitasatosporales</taxon>
        <taxon>Streptomycetaceae</taxon>
        <taxon>Streptomyces</taxon>
    </lineage>
</organism>
<evidence type="ECO:0000259" key="4">
    <source>
        <dbReference type="SMART" id="SM00644"/>
    </source>
</evidence>
<dbReference type="Gene3D" id="3.40.80.10">
    <property type="entry name" value="Peptidoglycan recognition protein-like"/>
    <property type="match status" value="1"/>
</dbReference>
<sequence length="530" mass="54345">MSDKGGVVSSRRSRAVLASVAGAAAAALALPLVLPAGAAAAAPPAPRERAAPTPQRPGSTQSLPLAAPVARSAGPAVRTLPPRTVRPYSLVGAVWTGAAAGLHGRVQVRTRSTASGEWSGWRDLAAHPEDAPDASEYAPDPSPGGTPGTAGTGGSAGAGPRGGTAPLWVGESDGVQARVLPERTTQRAPRALPPGLRLELVDPGQGPAPSRRPGGTAATERQGAERQGTERQRTERQRAERQSARANAALAAPGSTRIPPLDRAATTEAAHAPQAAQAPRTAHAAHAAQASGVAADSAGSRRAAETSGATQTAGAAGAAGTTGASAASRRVGPRPGIVIRRGWGADESWRERQFRYTTTVRTAFVHHSATGNGYTCAQAPAVLRGIYRYHVISLKWRDLGYNFAVDKCGTIYEGRAGGVTRPVQGAHTLGFNHNSMGIAVLGTFDSAGPSAAAQQAVAKLTAWKLGLYGRNPAARGARISEGNGNFRRGTRVTLHVVSGHRDGFSTACPGQRLYARLPAIRALAARLQGR</sequence>
<dbReference type="PANTHER" id="PTHR11022:SF41">
    <property type="entry name" value="PEPTIDOGLYCAN-RECOGNITION PROTEIN LC-RELATED"/>
    <property type="match status" value="1"/>
</dbReference>
<feature type="signal peptide" evidence="3">
    <location>
        <begin position="1"/>
        <end position="41"/>
    </location>
</feature>
<evidence type="ECO:0000313" key="7">
    <source>
        <dbReference type="Proteomes" id="UP000695264"/>
    </source>
</evidence>
<dbReference type="InterPro" id="IPR002502">
    <property type="entry name" value="Amidase_domain"/>
</dbReference>
<comment type="caution">
    <text evidence="6">The sequence shown here is derived from an EMBL/GenBank/DDBJ whole genome shotgun (WGS) entry which is preliminary data.</text>
</comment>
<dbReference type="InterPro" id="IPR036505">
    <property type="entry name" value="Amidase/PGRP_sf"/>
</dbReference>
<protein>
    <submittedName>
        <fullName evidence="6">Peptidoglycan recognition protein</fullName>
    </submittedName>
</protein>
<reference evidence="6 7" key="1">
    <citation type="submission" date="2020-03" db="EMBL/GenBank/DDBJ databases">
        <title>WGS of actinomycetes isolated from Thailand.</title>
        <authorList>
            <person name="Thawai C."/>
        </authorList>
    </citation>
    <scope>NUCLEOTIDE SEQUENCE [LARGE SCALE GENOMIC DNA]</scope>
    <source>
        <strain evidence="6 7">PLAI 1-29</strain>
    </source>
</reference>
<feature type="chain" id="PRO_5045067247" evidence="3">
    <location>
        <begin position="42"/>
        <end position="530"/>
    </location>
</feature>
<feature type="region of interest" description="Disordered" evidence="2">
    <location>
        <begin position="39"/>
        <end position="82"/>
    </location>
</feature>
<dbReference type="SUPFAM" id="SSF55846">
    <property type="entry name" value="N-acetylmuramoyl-L-alanine amidase-like"/>
    <property type="match status" value="1"/>
</dbReference>
<evidence type="ECO:0000259" key="5">
    <source>
        <dbReference type="SMART" id="SM00701"/>
    </source>
</evidence>
<dbReference type="PROSITE" id="PS51318">
    <property type="entry name" value="TAT"/>
    <property type="match status" value="1"/>
</dbReference>
<dbReference type="Proteomes" id="UP000695264">
    <property type="component" value="Unassembled WGS sequence"/>
</dbReference>
<dbReference type="InterPro" id="IPR015510">
    <property type="entry name" value="PGRP"/>
</dbReference>
<dbReference type="CDD" id="cd06583">
    <property type="entry name" value="PGRP"/>
    <property type="match status" value="1"/>
</dbReference>
<accession>A0ABX1BYF9</accession>
<gene>
    <name evidence="6" type="ORF">HCK00_19765</name>
</gene>